<organism evidence="2 3">
    <name type="scientific">Salipiger profundus</name>
    <dbReference type="NCBI Taxonomy" id="1229727"/>
    <lineage>
        <taxon>Bacteria</taxon>
        <taxon>Pseudomonadati</taxon>
        <taxon>Pseudomonadota</taxon>
        <taxon>Alphaproteobacteria</taxon>
        <taxon>Rhodobacterales</taxon>
        <taxon>Roseobacteraceae</taxon>
        <taxon>Salipiger</taxon>
    </lineage>
</organism>
<dbReference type="InterPro" id="IPR045516">
    <property type="entry name" value="DUF6477"/>
</dbReference>
<protein>
    <submittedName>
        <fullName evidence="2">Uncharacterized protein</fullName>
    </submittedName>
</protein>
<dbReference type="KEGG" id="tpro:Ga0080559_TMP4028"/>
<evidence type="ECO:0000313" key="3">
    <source>
        <dbReference type="Proteomes" id="UP000186559"/>
    </source>
</evidence>
<dbReference type="OrthoDB" id="7875218at2"/>
<dbReference type="AlphaFoldDB" id="A0A1U7D9H7"/>
<dbReference type="EMBL" id="CP014796">
    <property type="protein sequence ID" value="APX24824.1"/>
    <property type="molecule type" value="Genomic_DNA"/>
</dbReference>
<dbReference type="Pfam" id="PF20083">
    <property type="entry name" value="DUF6477"/>
    <property type="match status" value="1"/>
</dbReference>
<evidence type="ECO:0000313" key="2">
    <source>
        <dbReference type="EMBL" id="APX24824.1"/>
    </source>
</evidence>
<gene>
    <name evidence="2" type="ORF">Ga0080559_TMP4028</name>
</gene>
<keyword evidence="3" id="KW-1185">Reference proteome</keyword>
<accession>A0A1U7D9H7</accession>
<dbReference type="STRING" id="1229727.Ga0080559_TMP4028"/>
<name>A0A1U7D9H7_9RHOB</name>
<feature type="region of interest" description="Disordered" evidence="1">
    <location>
        <begin position="90"/>
        <end position="114"/>
    </location>
</feature>
<reference evidence="2 3" key="1">
    <citation type="submission" date="2016-03" db="EMBL/GenBank/DDBJ databases">
        <title>Deep-sea bacteria in the southern Pacific.</title>
        <authorList>
            <person name="Tang K."/>
        </authorList>
    </citation>
    <scope>NUCLEOTIDE SEQUENCE [LARGE SCALE GENOMIC DNA]</scope>
    <source>
        <strain evidence="2 3">JLT2016</strain>
    </source>
</reference>
<evidence type="ECO:0000256" key="1">
    <source>
        <dbReference type="SAM" id="MobiDB-lite"/>
    </source>
</evidence>
<sequence length="114" mass="12521">MQDILSLLQSLRRPRLLIRAARFAAGDYRRETRLARILGMDRPQRSGAVILTLLEIEATLNDERRAARGGYSVARHVEVLSAIMGEAQRLQSRGGEHTASCATPPAPSELTAVT</sequence>
<dbReference type="RefSeq" id="WP_076624576.1">
    <property type="nucleotide sequence ID" value="NZ_BMEW01000001.1"/>
</dbReference>
<proteinExistence type="predicted"/>
<dbReference type="Proteomes" id="UP000186559">
    <property type="component" value="Chromosome"/>
</dbReference>